<dbReference type="SUPFAM" id="SSF54928">
    <property type="entry name" value="RNA-binding domain, RBD"/>
    <property type="match status" value="1"/>
</dbReference>
<gene>
    <name evidence="4" type="ORF">CXB51_019315</name>
</gene>
<dbReference type="GO" id="GO:0003723">
    <property type="term" value="F:RNA binding"/>
    <property type="evidence" value="ECO:0007669"/>
    <property type="project" value="UniProtKB-UniRule"/>
</dbReference>
<dbReference type="Proteomes" id="UP000701853">
    <property type="component" value="Chromosome 8"/>
</dbReference>
<accession>A0A8J5YBE9</accession>
<dbReference type="OrthoDB" id="7763451at2759"/>
<name>A0A8J5YBE9_9ROSI</name>
<reference evidence="4 5" key="1">
    <citation type="journal article" date="2021" name="bioRxiv">
        <title>The Gossypium anomalum genome as a resource for cotton improvement and evolutionary analysis of hybrid incompatibility.</title>
        <authorList>
            <person name="Grover C.E."/>
            <person name="Yuan D."/>
            <person name="Arick M.A."/>
            <person name="Miller E.R."/>
            <person name="Hu G."/>
            <person name="Peterson D.G."/>
            <person name="Wendel J.F."/>
            <person name="Udall J.A."/>
        </authorList>
    </citation>
    <scope>NUCLEOTIDE SEQUENCE [LARGE SCALE GENOMIC DNA]</scope>
    <source>
        <strain evidence="4">JFW-Udall</strain>
        <tissue evidence="4">Leaf</tissue>
    </source>
</reference>
<evidence type="ECO:0000313" key="4">
    <source>
        <dbReference type="EMBL" id="KAG8485988.1"/>
    </source>
</evidence>
<proteinExistence type="predicted"/>
<dbReference type="PROSITE" id="PS50102">
    <property type="entry name" value="RRM"/>
    <property type="match status" value="1"/>
</dbReference>
<evidence type="ECO:0000313" key="5">
    <source>
        <dbReference type="Proteomes" id="UP000701853"/>
    </source>
</evidence>
<feature type="region of interest" description="Disordered" evidence="2">
    <location>
        <begin position="1"/>
        <end position="40"/>
    </location>
</feature>
<dbReference type="InterPro" id="IPR009818">
    <property type="entry name" value="PAM2_motif"/>
</dbReference>
<organism evidence="4 5">
    <name type="scientific">Gossypium anomalum</name>
    <dbReference type="NCBI Taxonomy" id="47600"/>
    <lineage>
        <taxon>Eukaryota</taxon>
        <taxon>Viridiplantae</taxon>
        <taxon>Streptophyta</taxon>
        <taxon>Embryophyta</taxon>
        <taxon>Tracheophyta</taxon>
        <taxon>Spermatophyta</taxon>
        <taxon>Magnoliopsida</taxon>
        <taxon>eudicotyledons</taxon>
        <taxon>Gunneridae</taxon>
        <taxon>Pentapetalae</taxon>
        <taxon>rosids</taxon>
        <taxon>malvids</taxon>
        <taxon>Malvales</taxon>
        <taxon>Malvaceae</taxon>
        <taxon>Malvoideae</taxon>
        <taxon>Gossypium</taxon>
    </lineage>
</organism>
<evidence type="ECO:0000259" key="3">
    <source>
        <dbReference type="PROSITE" id="PS50102"/>
    </source>
</evidence>
<dbReference type="EMBL" id="JAHUZN010000008">
    <property type="protein sequence ID" value="KAG8485988.1"/>
    <property type="molecule type" value="Genomic_DNA"/>
</dbReference>
<dbReference type="AlphaFoldDB" id="A0A8J5YBE9"/>
<dbReference type="CDD" id="cd12459">
    <property type="entry name" value="RRM1_CID8_like"/>
    <property type="match status" value="1"/>
</dbReference>
<dbReference type="PANTHER" id="PTHR32343">
    <property type="entry name" value="SERINE/ARGININE-RICH SPLICING FACTOR"/>
    <property type="match status" value="1"/>
</dbReference>
<dbReference type="SMART" id="SM00360">
    <property type="entry name" value="RRM"/>
    <property type="match status" value="2"/>
</dbReference>
<dbReference type="Pfam" id="PF07145">
    <property type="entry name" value="PAM2"/>
    <property type="match status" value="1"/>
</dbReference>
<comment type="caution">
    <text evidence="4">The sequence shown here is derived from an EMBL/GenBank/DDBJ whole genome shotgun (WGS) entry which is preliminary data.</text>
</comment>
<keyword evidence="5" id="KW-1185">Reference proteome</keyword>
<feature type="compositionally biased region" description="Polar residues" evidence="2">
    <location>
        <begin position="14"/>
        <end position="23"/>
    </location>
</feature>
<dbReference type="Pfam" id="PF00076">
    <property type="entry name" value="RRM_1"/>
    <property type="match status" value="1"/>
</dbReference>
<dbReference type="PANTHER" id="PTHR32343:SF36">
    <property type="entry name" value="POLYADENYLATE-BINDING PROTEIN-INTERACTING PROTEIN 10-LIKE"/>
    <property type="match status" value="1"/>
</dbReference>
<feature type="domain" description="RRM" evidence="3">
    <location>
        <begin position="197"/>
        <end position="272"/>
    </location>
</feature>
<dbReference type="Gene3D" id="3.30.70.330">
    <property type="match status" value="2"/>
</dbReference>
<protein>
    <recommendedName>
        <fullName evidence="3">RRM domain-containing protein</fullName>
    </recommendedName>
</protein>
<feature type="region of interest" description="Disordered" evidence="2">
    <location>
        <begin position="160"/>
        <end position="185"/>
    </location>
</feature>
<dbReference type="InterPro" id="IPR035979">
    <property type="entry name" value="RBD_domain_sf"/>
</dbReference>
<dbReference type="InterPro" id="IPR000504">
    <property type="entry name" value="RRM_dom"/>
</dbReference>
<feature type="compositionally biased region" description="Basic residues" evidence="2">
    <location>
        <begin position="167"/>
        <end position="183"/>
    </location>
</feature>
<evidence type="ECO:0000256" key="2">
    <source>
        <dbReference type="SAM" id="MobiDB-lite"/>
    </source>
</evidence>
<dbReference type="InterPro" id="IPR034823">
    <property type="entry name" value="CID8-like_RRM1"/>
</dbReference>
<keyword evidence="1" id="KW-0694">RNA-binding</keyword>
<evidence type="ECO:0000256" key="1">
    <source>
        <dbReference type="PROSITE-ProRule" id="PRU00176"/>
    </source>
</evidence>
<sequence length="452" mass="50105">MAVAENAGEKIGSAGQNLENTVASADAPDKSKPRTDSVTDAKEANFQHLKPAAATINDGDSNIKMQNGFDKKNQQQMLTKTAGCNEFSNMENGGDGEIFNSHMNNLVEILSKLNPLAEEFVPPSLANHHHNLNDNQNQNKGYLENGFGYSTDSFAVYTNSGNTNGHTNRRKRNNFSQGKRRLNGRTNMAQQEDVIRKTVYVSDIDLQVTEELLAGLFLSCGPVVDCRICGDPNSVLRFAFVEFYNEEDARAALNLSGTILGYYPVRVLPSKTAIAPVNPTFLPRSEDEREMCARTIYCTNIDKKVTQADVKLFFESVCGEVQCMRILGDYHHSSRIAFVEFTMVFTHLLCLFNETVARSISVVSDEILCCNMLSGVPHKFSILAGRKCNRSSQLQWCSSGIIAHKSKPIKDAYSTPCSTPCDELITLSWGRISLACRELDGDFEDMNVNFIL</sequence>
<feature type="compositionally biased region" description="Basic and acidic residues" evidence="2">
    <location>
        <begin position="27"/>
        <end position="40"/>
    </location>
</feature>
<dbReference type="InterPro" id="IPR012677">
    <property type="entry name" value="Nucleotide-bd_a/b_plait_sf"/>
</dbReference>
<dbReference type="FunFam" id="3.30.70.330:FF:000530">
    <property type="entry name" value="Polyadenylate-binding protein-interacting protein 11"/>
    <property type="match status" value="1"/>
</dbReference>